<dbReference type="EMBL" id="JADYXP020000009">
    <property type="protein sequence ID" value="KAL0117347.1"/>
    <property type="molecule type" value="Genomic_DNA"/>
</dbReference>
<reference evidence="1 2" key="1">
    <citation type="submission" date="2023-03" db="EMBL/GenBank/DDBJ databases">
        <title>High recombination rates correlate with genetic variation in Cardiocondyla obscurior ants.</title>
        <authorList>
            <person name="Errbii M."/>
        </authorList>
    </citation>
    <scope>NUCLEOTIDE SEQUENCE [LARGE SCALE GENOMIC DNA]</scope>
    <source>
        <strain evidence="1">Alpha-2009</strain>
        <tissue evidence="1">Whole body</tissue>
    </source>
</reference>
<dbReference type="Proteomes" id="UP001430953">
    <property type="component" value="Unassembled WGS sequence"/>
</dbReference>
<name>A0AAW2FPJ5_9HYME</name>
<protein>
    <submittedName>
        <fullName evidence="1">Uncharacterized protein</fullName>
    </submittedName>
</protein>
<proteinExistence type="predicted"/>
<keyword evidence="2" id="KW-1185">Reference proteome</keyword>
<comment type="caution">
    <text evidence="1">The sequence shown here is derived from an EMBL/GenBank/DDBJ whole genome shotgun (WGS) entry which is preliminary data.</text>
</comment>
<accession>A0AAW2FPJ5</accession>
<evidence type="ECO:0000313" key="1">
    <source>
        <dbReference type="EMBL" id="KAL0117347.1"/>
    </source>
</evidence>
<dbReference type="AlphaFoldDB" id="A0AAW2FPJ5"/>
<gene>
    <name evidence="1" type="ORF">PUN28_010300</name>
</gene>
<organism evidence="1 2">
    <name type="scientific">Cardiocondyla obscurior</name>
    <dbReference type="NCBI Taxonomy" id="286306"/>
    <lineage>
        <taxon>Eukaryota</taxon>
        <taxon>Metazoa</taxon>
        <taxon>Ecdysozoa</taxon>
        <taxon>Arthropoda</taxon>
        <taxon>Hexapoda</taxon>
        <taxon>Insecta</taxon>
        <taxon>Pterygota</taxon>
        <taxon>Neoptera</taxon>
        <taxon>Endopterygota</taxon>
        <taxon>Hymenoptera</taxon>
        <taxon>Apocrita</taxon>
        <taxon>Aculeata</taxon>
        <taxon>Formicoidea</taxon>
        <taxon>Formicidae</taxon>
        <taxon>Myrmicinae</taxon>
        <taxon>Cardiocondyla</taxon>
    </lineage>
</organism>
<sequence length="186" mass="20396">MISFTKIPMRPLLLSTPPTIEKPSFFGAPFSKIIVNRSIDKLDPRRIAGASGPRFLTTWNFFIPVIFRRLTVVSSATQETLVFVDDVSLKEADGSTLLFFEIHASGSLRVRVKALPHVSPISSPKVGFGSLAICNSTVPTQLRKALRASVIDIPRILRPHTRTISSPIRNCFDLAASPLTSILAIT</sequence>
<evidence type="ECO:0000313" key="2">
    <source>
        <dbReference type="Proteomes" id="UP001430953"/>
    </source>
</evidence>